<dbReference type="Pfam" id="PF00296">
    <property type="entry name" value="Bac_luciferase"/>
    <property type="match status" value="1"/>
</dbReference>
<accession>A0A9W6MC77</accession>
<dbReference type="InterPro" id="IPR050564">
    <property type="entry name" value="F420-G6PD/mer"/>
</dbReference>
<dbReference type="CDD" id="cd01097">
    <property type="entry name" value="Tetrahydromethanopterin_reductase"/>
    <property type="match status" value="1"/>
</dbReference>
<dbReference type="InterPro" id="IPR036661">
    <property type="entry name" value="Luciferase-like_sf"/>
</dbReference>
<sequence>MDKRLSIMLPLMAATPEQLRPFLTLVSETPATRLWTGQSLTIDHLMALAFLAGRGLRVPIGTGVNVMPLKHPYQTAVDFRTLALLLGQPVTAGLGLGHRQVQRALTGRTYAGQLDAAREYLRVLRSLLSGSPVDADGRYFPMTGRMTRLQHPPVEIGAGVLRPGMAQVAAETADAAITWLVPLEYLSEEILPVLTAKAAEAGRPRPRVVAIVPLVLDRPGRDTVEIAGLATASRVRADHYADMLRKAGIAAGPHESAQLVKELMARNVVLSGGARDVRGTLESYWRAGVDEVVLDTTGVVRKHGIRQARNDLEEVVLTHFGK</sequence>
<gene>
    <name evidence="3" type="ORF">GCM10017600_18480</name>
</gene>
<comment type="caution">
    <text evidence="3">The sequence shown here is derived from an EMBL/GenBank/DDBJ whole genome shotgun (WGS) entry which is preliminary data.</text>
</comment>
<dbReference type="Proteomes" id="UP001143474">
    <property type="component" value="Unassembled WGS sequence"/>
</dbReference>
<dbReference type="InterPro" id="IPR011251">
    <property type="entry name" value="Luciferase-like_dom"/>
</dbReference>
<evidence type="ECO:0000313" key="4">
    <source>
        <dbReference type="Proteomes" id="UP001143474"/>
    </source>
</evidence>
<reference evidence="3" key="1">
    <citation type="journal article" date="2014" name="Int. J. Syst. Evol. Microbiol.">
        <title>Complete genome sequence of Corynebacterium casei LMG S-19264T (=DSM 44701T), isolated from a smear-ripened cheese.</title>
        <authorList>
            <consortium name="US DOE Joint Genome Institute (JGI-PGF)"/>
            <person name="Walter F."/>
            <person name="Albersmeier A."/>
            <person name="Kalinowski J."/>
            <person name="Ruckert C."/>
        </authorList>
    </citation>
    <scope>NUCLEOTIDE SEQUENCE</scope>
    <source>
        <strain evidence="3">VKM Ac-2007</strain>
    </source>
</reference>
<dbReference type="SUPFAM" id="SSF51679">
    <property type="entry name" value="Bacterial luciferase-like"/>
    <property type="match status" value="1"/>
</dbReference>
<dbReference type="RefSeq" id="WP_271216926.1">
    <property type="nucleotide sequence ID" value="NZ_BAAAVD010000044.1"/>
</dbReference>
<dbReference type="AlphaFoldDB" id="A0A9W6MC77"/>
<dbReference type="PANTHER" id="PTHR43244">
    <property type="match status" value="1"/>
</dbReference>
<keyword evidence="4" id="KW-1185">Reference proteome</keyword>
<organism evidence="3 4">
    <name type="scientific">Streptosporangium carneum</name>
    <dbReference type="NCBI Taxonomy" id="47481"/>
    <lineage>
        <taxon>Bacteria</taxon>
        <taxon>Bacillati</taxon>
        <taxon>Actinomycetota</taxon>
        <taxon>Actinomycetes</taxon>
        <taxon>Streptosporangiales</taxon>
        <taxon>Streptosporangiaceae</taxon>
        <taxon>Streptosporangium</taxon>
    </lineage>
</organism>
<proteinExistence type="predicted"/>
<evidence type="ECO:0000256" key="1">
    <source>
        <dbReference type="ARBA" id="ARBA00023002"/>
    </source>
</evidence>
<feature type="domain" description="Luciferase-like" evidence="2">
    <location>
        <begin position="32"/>
        <end position="290"/>
    </location>
</feature>
<dbReference type="EMBL" id="BSEV01000002">
    <property type="protein sequence ID" value="GLK08443.1"/>
    <property type="molecule type" value="Genomic_DNA"/>
</dbReference>
<keyword evidence="3" id="KW-0503">Monooxygenase</keyword>
<protein>
    <submittedName>
        <fullName evidence="3">Monooxygenase</fullName>
    </submittedName>
</protein>
<dbReference type="GO" id="GO:0016705">
    <property type="term" value="F:oxidoreductase activity, acting on paired donors, with incorporation or reduction of molecular oxygen"/>
    <property type="evidence" value="ECO:0007669"/>
    <property type="project" value="InterPro"/>
</dbReference>
<keyword evidence="1" id="KW-0560">Oxidoreductase</keyword>
<dbReference type="PANTHER" id="PTHR43244:SF1">
    <property type="entry name" value="5,10-METHYLENETETRAHYDROMETHANOPTERIN REDUCTASE"/>
    <property type="match status" value="1"/>
</dbReference>
<name>A0A9W6MC77_9ACTN</name>
<dbReference type="GO" id="GO:0004497">
    <property type="term" value="F:monooxygenase activity"/>
    <property type="evidence" value="ECO:0007669"/>
    <property type="project" value="UniProtKB-KW"/>
</dbReference>
<dbReference type="Gene3D" id="3.20.20.30">
    <property type="entry name" value="Luciferase-like domain"/>
    <property type="match status" value="1"/>
</dbReference>
<evidence type="ECO:0000313" key="3">
    <source>
        <dbReference type="EMBL" id="GLK08443.1"/>
    </source>
</evidence>
<reference evidence="3" key="2">
    <citation type="submission" date="2023-01" db="EMBL/GenBank/DDBJ databases">
        <authorList>
            <person name="Sun Q."/>
            <person name="Evtushenko L."/>
        </authorList>
    </citation>
    <scope>NUCLEOTIDE SEQUENCE</scope>
    <source>
        <strain evidence="3">VKM Ac-2007</strain>
    </source>
</reference>
<evidence type="ECO:0000259" key="2">
    <source>
        <dbReference type="Pfam" id="PF00296"/>
    </source>
</evidence>